<feature type="coiled-coil region" evidence="1">
    <location>
        <begin position="224"/>
        <end position="272"/>
    </location>
</feature>
<organism evidence="3 4">
    <name type="scientific">Hermetia illucens</name>
    <name type="common">Black soldier fly</name>
    <dbReference type="NCBI Taxonomy" id="343691"/>
    <lineage>
        <taxon>Eukaryota</taxon>
        <taxon>Metazoa</taxon>
        <taxon>Ecdysozoa</taxon>
        <taxon>Arthropoda</taxon>
        <taxon>Hexapoda</taxon>
        <taxon>Insecta</taxon>
        <taxon>Pterygota</taxon>
        <taxon>Neoptera</taxon>
        <taxon>Endopterygota</taxon>
        <taxon>Diptera</taxon>
        <taxon>Brachycera</taxon>
        <taxon>Stratiomyomorpha</taxon>
        <taxon>Stratiomyidae</taxon>
        <taxon>Hermetiinae</taxon>
        <taxon>Hermetia</taxon>
    </lineage>
</organism>
<name>A0A7R8UJ81_HERIL</name>
<feature type="region of interest" description="Disordered" evidence="2">
    <location>
        <begin position="298"/>
        <end position="361"/>
    </location>
</feature>
<keyword evidence="4" id="KW-1185">Reference proteome</keyword>
<dbReference type="AlphaFoldDB" id="A0A7R8UJ81"/>
<protein>
    <submittedName>
        <fullName evidence="3">Uncharacterized protein</fullName>
    </submittedName>
</protein>
<reference evidence="3 4" key="1">
    <citation type="submission" date="2020-11" db="EMBL/GenBank/DDBJ databases">
        <authorList>
            <person name="Wallbank WR R."/>
            <person name="Pardo Diaz C."/>
            <person name="Kozak K."/>
            <person name="Martin S."/>
            <person name="Jiggins C."/>
            <person name="Moest M."/>
            <person name="Warren A I."/>
            <person name="Generalovic N T."/>
            <person name="Byers J.R.P. K."/>
            <person name="Montejo-Kovacevich G."/>
            <person name="Yen C E."/>
        </authorList>
    </citation>
    <scope>NUCLEOTIDE SEQUENCE [LARGE SCALE GENOMIC DNA]</scope>
</reference>
<feature type="compositionally biased region" description="Low complexity" evidence="2">
    <location>
        <begin position="317"/>
        <end position="329"/>
    </location>
</feature>
<evidence type="ECO:0000256" key="2">
    <source>
        <dbReference type="SAM" id="MobiDB-lite"/>
    </source>
</evidence>
<sequence>MLVAEISVARAAESDMRGRLSDREKECEDLAAQLEQRKQEYEQKYSDLELKHTELQGRFLELKSKFESDELSSGDYNNRASELNRKLNEALSERDFIKIEAQKQIEALLSNQKAFDDEIQNARAKLQQVEANYEERIRCLEMEQQMLLDESAEKDYNMQRMREESEDLQNRYEVEKQKLEEDFNRKGILLHSQFNEERAQLNMQWELKLSEEVSKFRSSLVQENSSLQEKLNTALSDIDSLSRKYKLLNNLFEEIRSRYERRESRKEDLERIADLEGQLIVQSEEIERQRDILKALKFPTQQNGNPNSRRNRRNARKLQQQKLNCNGTGNINGGTGKNLQRCRVSSTSSASSSCSETKGDN</sequence>
<proteinExistence type="predicted"/>
<evidence type="ECO:0000313" key="4">
    <source>
        <dbReference type="Proteomes" id="UP000594454"/>
    </source>
</evidence>
<evidence type="ECO:0000256" key="1">
    <source>
        <dbReference type="SAM" id="Coils"/>
    </source>
</evidence>
<evidence type="ECO:0000313" key="3">
    <source>
        <dbReference type="EMBL" id="CAD7081007.1"/>
    </source>
</evidence>
<dbReference type="EMBL" id="LR899010">
    <property type="protein sequence ID" value="CAD7081007.1"/>
    <property type="molecule type" value="Genomic_DNA"/>
</dbReference>
<gene>
    <name evidence="3" type="ORF">HERILL_LOCUS4134</name>
</gene>
<keyword evidence="1" id="KW-0175">Coiled coil</keyword>
<dbReference type="Proteomes" id="UP000594454">
    <property type="component" value="Chromosome 2"/>
</dbReference>
<feature type="coiled-coil region" evidence="1">
    <location>
        <begin position="17"/>
        <end position="185"/>
    </location>
</feature>
<accession>A0A7R8UJ81</accession>
<dbReference type="InParanoid" id="A0A7R8UJ81"/>
<dbReference type="OrthoDB" id="75801at2759"/>
<feature type="compositionally biased region" description="Low complexity" evidence="2">
    <location>
        <begin position="345"/>
        <end position="355"/>
    </location>
</feature>